<dbReference type="PANTHER" id="PTHR45641">
    <property type="entry name" value="TETRATRICOPEPTIDE REPEAT PROTEIN (AFU_ORTHOLOGUE AFUA_6G03870)"/>
    <property type="match status" value="1"/>
</dbReference>
<name>A0A5C6RRE9_9FLAO</name>
<dbReference type="Gene3D" id="1.25.40.10">
    <property type="entry name" value="Tetratricopeptide repeat domain"/>
    <property type="match status" value="3"/>
</dbReference>
<dbReference type="SUPFAM" id="SSF81606">
    <property type="entry name" value="PP2C-like"/>
    <property type="match status" value="1"/>
</dbReference>
<evidence type="ECO:0000259" key="7">
    <source>
        <dbReference type="SMART" id="SM00331"/>
    </source>
</evidence>
<keyword evidence="4" id="KW-0175">Coiled coil</keyword>
<keyword evidence="1" id="KW-0677">Repeat</keyword>
<dbReference type="OrthoDB" id="9763484at2"/>
<protein>
    <submittedName>
        <fullName evidence="8">Tetratricopeptide repeat protein</fullName>
    </submittedName>
</protein>
<dbReference type="InterPro" id="IPR019734">
    <property type="entry name" value="TPR_rpt"/>
</dbReference>
<dbReference type="PANTHER" id="PTHR45641:SF19">
    <property type="entry name" value="NEPHROCYSTIN-3"/>
    <property type="match status" value="1"/>
</dbReference>
<feature type="domain" description="PPM-type phosphatase" evidence="7">
    <location>
        <begin position="541"/>
        <end position="761"/>
    </location>
</feature>
<keyword evidence="5" id="KW-0472">Membrane</keyword>
<feature type="repeat" description="TPR" evidence="3">
    <location>
        <begin position="306"/>
        <end position="339"/>
    </location>
</feature>
<dbReference type="EMBL" id="VOOS01000004">
    <property type="protein sequence ID" value="TXB64833.1"/>
    <property type="molecule type" value="Genomic_DNA"/>
</dbReference>
<gene>
    <name evidence="8" type="ORF">FRY74_10300</name>
</gene>
<reference evidence="8 9" key="1">
    <citation type="submission" date="2019-08" db="EMBL/GenBank/DDBJ databases">
        <title>Genome of Vicingus serpentipes NCIMB 15042.</title>
        <authorList>
            <person name="Bowman J.P."/>
        </authorList>
    </citation>
    <scope>NUCLEOTIDE SEQUENCE [LARGE SCALE GENOMIC DNA]</scope>
    <source>
        <strain evidence="8 9">NCIMB 15042</strain>
    </source>
</reference>
<dbReference type="SMART" id="SM00671">
    <property type="entry name" value="SEL1"/>
    <property type="match status" value="5"/>
</dbReference>
<dbReference type="PROSITE" id="PS50293">
    <property type="entry name" value="TPR_REGION"/>
    <property type="match status" value="2"/>
</dbReference>
<keyword evidence="5" id="KW-1133">Transmembrane helix</keyword>
<dbReference type="InterPro" id="IPR001932">
    <property type="entry name" value="PPM-type_phosphatase-like_dom"/>
</dbReference>
<sequence length="761" mass="86864">MRCLIYISFFLLPLIGASQDYADKNYYLVDSIDLKGLTAPDRILLDSCLVLFHKSNQDTSKVIALNGICENMVSAYWVKYQFYQYQLINKAIKKQPQDKRLKKSLANALNNLGLIYRDEGDIEKALDYYTQSLKLLEVTNDKHGLADCLNNIGFLYKNKGELNNALDYYKRSLKIRTELNEKEGIALSLNNIGLLYLNQGLIKEALNYSLKSLKIREEIGDKNGIAQSLNNIGMLYNNQGSIEEALNYYSQSLKLYEELGDKKGIAFSLNNVGFILYNMGLNDKAKECYEKSLKLRKELGNKQGIAESLNNIGYIYIESDSNDLALRYFEQSLILQKESENKKGISNTLNNIGYIYFLNNNLNKALNYSKKSLEIANQIGFPESIKNAANNLSQIYQKQGNYKEAFNMKNLQIQMRDSINNDENQKATLLQHAKYEYEKQKALDDAEHEKTLAIEKESKAKQKIIIYSIAFGLLLVAIFLIFVINRLQVTRKQKELIEIQKKEVESAHHELEDKNQEITDSIRYAKRIQSAILPSNKTIKEYLPDSFILYKPKDIVAGDFYWMEHKEGRVLFAAADCTGHGVPGAMVSVVCNNGLNRSVREYGLKDPGEILNKTREIVIAEFEKSEEEVKDGMDIALCSLEGNTLKYAGANNPLWIIRNGEIIETKADKQPIGKFDELLPYTTHTFELQKGDTIYIFSDGYVDQFGGEKGKKFKTANFKKLLLTIQNESIEKQKQLINESFETWKGNLEQIDDVCVIGVKI</sequence>
<feature type="transmembrane region" description="Helical" evidence="5">
    <location>
        <begin position="464"/>
        <end position="484"/>
    </location>
</feature>
<dbReference type="AlphaFoldDB" id="A0A5C6RRE9"/>
<feature type="repeat" description="TPR" evidence="3">
    <location>
        <begin position="226"/>
        <end position="259"/>
    </location>
</feature>
<dbReference type="PROSITE" id="PS50005">
    <property type="entry name" value="TPR"/>
    <property type="match status" value="5"/>
</dbReference>
<feature type="chain" id="PRO_5022890657" evidence="6">
    <location>
        <begin position="23"/>
        <end position="761"/>
    </location>
</feature>
<keyword evidence="9" id="KW-1185">Reference proteome</keyword>
<feature type="repeat" description="TPR" evidence="3">
    <location>
        <begin position="346"/>
        <end position="379"/>
    </location>
</feature>
<evidence type="ECO:0000256" key="1">
    <source>
        <dbReference type="ARBA" id="ARBA00022737"/>
    </source>
</evidence>
<keyword evidence="6" id="KW-0732">Signal</keyword>
<dbReference type="RefSeq" id="WP_147101166.1">
    <property type="nucleotide sequence ID" value="NZ_VOOS01000004.1"/>
</dbReference>
<dbReference type="InterPro" id="IPR011990">
    <property type="entry name" value="TPR-like_helical_dom_sf"/>
</dbReference>
<dbReference type="Gene3D" id="3.60.40.10">
    <property type="entry name" value="PPM-type phosphatase domain"/>
    <property type="match status" value="1"/>
</dbReference>
<evidence type="ECO:0000256" key="4">
    <source>
        <dbReference type="SAM" id="Coils"/>
    </source>
</evidence>
<dbReference type="InterPro" id="IPR036457">
    <property type="entry name" value="PPM-type-like_dom_sf"/>
</dbReference>
<feature type="coiled-coil region" evidence="4">
    <location>
        <begin position="494"/>
        <end position="521"/>
    </location>
</feature>
<feature type="repeat" description="TPR" evidence="3">
    <location>
        <begin position="146"/>
        <end position="179"/>
    </location>
</feature>
<dbReference type="SMART" id="SM00331">
    <property type="entry name" value="PP2C_SIG"/>
    <property type="match status" value="1"/>
</dbReference>
<dbReference type="SUPFAM" id="SSF48452">
    <property type="entry name" value="TPR-like"/>
    <property type="match status" value="2"/>
</dbReference>
<dbReference type="Proteomes" id="UP000321721">
    <property type="component" value="Unassembled WGS sequence"/>
</dbReference>
<evidence type="ECO:0000313" key="8">
    <source>
        <dbReference type="EMBL" id="TXB64833.1"/>
    </source>
</evidence>
<keyword evidence="2 3" id="KW-0802">TPR repeat</keyword>
<dbReference type="Pfam" id="PF07228">
    <property type="entry name" value="SpoIIE"/>
    <property type="match status" value="1"/>
</dbReference>
<feature type="repeat" description="TPR" evidence="3">
    <location>
        <begin position="106"/>
        <end position="139"/>
    </location>
</feature>
<dbReference type="InterPro" id="IPR006597">
    <property type="entry name" value="Sel1-like"/>
</dbReference>
<evidence type="ECO:0000313" key="9">
    <source>
        <dbReference type="Proteomes" id="UP000321721"/>
    </source>
</evidence>
<proteinExistence type="predicted"/>
<evidence type="ECO:0000256" key="6">
    <source>
        <dbReference type="SAM" id="SignalP"/>
    </source>
</evidence>
<dbReference type="SMART" id="SM00028">
    <property type="entry name" value="TPR"/>
    <property type="match status" value="7"/>
</dbReference>
<dbReference type="Pfam" id="PF13424">
    <property type="entry name" value="TPR_12"/>
    <property type="match status" value="4"/>
</dbReference>
<keyword evidence="5" id="KW-0812">Transmembrane</keyword>
<evidence type="ECO:0000256" key="5">
    <source>
        <dbReference type="SAM" id="Phobius"/>
    </source>
</evidence>
<organism evidence="8 9">
    <name type="scientific">Vicingus serpentipes</name>
    <dbReference type="NCBI Taxonomy" id="1926625"/>
    <lineage>
        <taxon>Bacteria</taxon>
        <taxon>Pseudomonadati</taxon>
        <taxon>Bacteroidota</taxon>
        <taxon>Flavobacteriia</taxon>
        <taxon>Flavobacteriales</taxon>
        <taxon>Vicingaceae</taxon>
        <taxon>Vicingus</taxon>
    </lineage>
</organism>
<feature type="signal peptide" evidence="6">
    <location>
        <begin position="1"/>
        <end position="22"/>
    </location>
</feature>
<evidence type="ECO:0000256" key="3">
    <source>
        <dbReference type="PROSITE-ProRule" id="PRU00339"/>
    </source>
</evidence>
<comment type="caution">
    <text evidence="8">The sequence shown here is derived from an EMBL/GenBank/DDBJ whole genome shotgun (WGS) entry which is preliminary data.</text>
</comment>
<accession>A0A5C6RRE9</accession>
<evidence type="ECO:0000256" key="2">
    <source>
        <dbReference type="ARBA" id="ARBA00022803"/>
    </source>
</evidence>